<dbReference type="PROSITE" id="PS51839">
    <property type="entry name" value="4FE4S_HC3"/>
    <property type="match status" value="1"/>
</dbReference>
<dbReference type="PROSITE" id="PS51379">
    <property type="entry name" value="4FE4S_FER_2"/>
    <property type="match status" value="2"/>
</dbReference>
<dbReference type="Gene3D" id="3.40.950.10">
    <property type="entry name" value="Fe-only Hydrogenase (Larger Subunit), Chain L, domain 3"/>
    <property type="match status" value="1"/>
</dbReference>
<accession>A0A0S6VW20</accession>
<dbReference type="SUPFAM" id="SSF54292">
    <property type="entry name" value="2Fe-2S ferredoxin-like"/>
    <property type="match status" value="1"/>
</dbReference>
<dbReference type="InterPro" id="IPR013352">
    <property type="entry name" value="Fe_hydrogenase_subset"/>
</dbReference>
<evidence type="ECO:0000256" key="5">
    <source>
        <dbReference type="ARBA" id="ARBA00022714"/>
    </source>
</evidence>
<dbReference type="Pfam" id="PF02906">
    <property type="entry name" value="Fe_hyd_lg_C"/>
    <property type="match status" value="1"/>
</dbReference>
<dbReference type="Gene3D" id="3.10.20.740">
    <property type="match status" value="1"/>
</dbReference>
<evidence type="ECO:0000313" key="17">
    <source>
        <dbReference type="EMBL" id="GAK49996.1"/>
    </source>
</evidence>
<keyword evidence="18" id="KW-1185">Reference proteome</keyword>
<dbReference type="Pfam" id="PF13510">
    <property type="entry name" value="Fer2_4"/>
    <property type="match status" value="1"/>
</dbReference>
<keyword evidence="12" id="KW-0472">Membrane</keyword>
<gene>
    <name evidence="17" type="ORF">U14_01221</name>
</gene>
<dbReference type="PROSITE" id="PS00198">
    <property type="entry name" value="4FE4S_FER_1"/>
    <property type="match status" value="1"/>
</dbReference>
<evidence type="ECO:0000256" key="9">
    <source>
        <dbReference type="ARBA" id="ARBA00023004"/>
    </source>
</evidence>
<dbReference type="InterPro" id="IPR003149">
    <property type="entry name" value="Fe_hydrogenase_ssu"/>
</dbReference>
<comment type="cofactor">
    <cofactor evidence="1">
        <name>[4Fe-4S] cluster</name>
        <dbReference type="ChEBI" id="CHEBI:49883"/>
    </cofactor>
</comment>
<dbReference type="Pfam" id="PF10588">
    <property type="entry name" value="NADH-G_4Fe-4S_3"/>
    <property type="match status" value="1"/>
</dbReference>
<feature type="domain" description="2Fe-2S ferredoxin-type" evidence="14">
    <location>
        <begin position="4"/>
        <end position="82"/>
    </location>
</feature>
<dbReference type="InterPro" id="IPR009016">
    <property type="entry name" value="Fe_hydrogenase"/>
</dbReference>
<dbReference type="InterPro" id="IPR017896">
    <property type="entry name" value="4Fe4S_Fe-S-bd"/>
</dbReference>
<protein>
    <submittedName>
        <fullName evidence="17">NAD(P)-dependent iron-only hydrogenase catalytic subunit</fullName>
    </submittedName>
</protein>
<keyword evidence="11" id="KW-0520">NAD</keyword>
<comment type="similarity">
    <text evidence="3">Belongs to the complex I 75 kDa subunit family.</text>
</comment>
<dbReference type="HOGENOM" id="CLU_018240_2_1_0"/>
<evidence type="ECO:0000256" key="10">
    <source>
        <dbReference type="ARBA" id="ARBA00023014"/>
    </source>
</evidence>
<dbReference type="AlphaFoldDB" id="A0A0S6VW20"/>
<dbReference type="InterPro" id="IPR019574">
    <property type="entry name" value="NADH_UbQ_OxRdtase_Gsu_4Fe4S-bd"/>
</dbReference>
<dbReference type="GO" id="GO:0051539">
    <property type="term" value="F:4 iron, 4 sulfur cluster binding"/>
    <property type="evidence" value="ECO:0007669"/>
    <property type="project" value="UniProtKB-KW"/>
</dbReference>
<evidence type="ECO:0000256" key="4">
    <source>
        <dbReference type="ARBA" id="ARBA00022485"/>
    </source>
</evidence>
<dbReference type="Proteomes" id="UP000030700">
    <property type="component" value="Unassembled WGS sequence"/>
</dbReference>
<dbReference type="GO" id="GO:0016020">
    <property type="term" value="C:membrane"/>
    <property type="evidence" value="ECO:0007669"/>
    <property type="project" value="UniProtKB-SubCell"/>
</dbReference>
<keyword evidence="4" id="KW-0004">4Fe-4S</keyword>
<evidence type="ECO:0000256" key="3">
    <source>
        <dbReference type="ARBA" id="ARBA00005404"/>
    </source>
</evidence>
<keyword evidence="9" id="KW-0408">Iron</keyword>
<dbReference type="Gene3D" id="3.40.50.1780">
    <property type="match status" value="1"/>
</dbReference>
<evidence type="ECO:0000256" key="12">
    <source>
        <dbReference type="ARBA" id="ARBA00023136"/>
    </source>
</evidence>
<feature type="domain" description="4Fe-4S ferredoxin-type" evidence="15">
    <location>
        <begin position="184"/>
        <end position="213"/>
    </location>
</feature>
<dbReference type="InterPro" id="IPR050340">
    <property type="entry name" value="Cytosolic_Fe-S_CAF"/>
</dbReference>
<dbReference type="STRING" id="1499966.U14_01221"/>
<dbReference type="Gene3D" id="3.30.70.20">
    <property type="match status" value="1"/>
</dbReference>
<dbReference type="Pfam" id="PF02256">
    <property type="entry name" value="Fe_hyd_SSU"/>
    <property type="match status" value="1"/>
</dbReference>
<dbReference type="CDD" id="cd00207">
    <property type="entry name" value="fer2"/>
    <property type="match status" value="1"/>
</dbReference>
<reference evidence="17 18" key="1">
    <citation type="journal article" date="2015" name="PeerJ">
        <title>First genomic representation of candidate bacterial phylum KSB3 points to enhanced environmental sensing as a trigger of wastewater bulking.</title>
        <authorList>
            <person name="Sekiguchi Y."/>
            <person name="Ohashi A."/>
            <person name="Parks D.H."/>
            <person name="Yamauchi T."/>
            <person name="Tyson G.W."/>
            <person name="Hugenholtz P."/>
        </authorList>
    </citation>
    <scope>NUCLEOTIDE SEQUENCE [LARGE SCALE GENOMIC DNA]</scope>
</reference>
<dbReference type="GO" id="GO:0051537">
    <property type="term" value="F:2 iron, 2 sulfur cluster binding"/>
    <property type="evidence" value="ECO:0007669"/>
    <property type="project" value="UniProtKB-KW"/>
</dbReference>
<dbReference type="FunFam" id="3.10.20.740:FF:000004">
    <property type="entry name" value="NADH-quinone oxidoreductase"/>
    <property type="match status" value="1"/>
</dbReference>
<keyword evidence="7" id="KW-0677">Repeat</keyword>
<dbReference type="InterPro" id="IPR036010">
    <property type="entry name" value="2Fe-2S_ferredoxin-like_sf"/>
</dbReference>
<dbReference type="GO" id="GO:0005506">
    <property type="term" value="F:iron ion binding"/>
    <property type="evidence" value="ECO:0007669"/>
    <property type="project" value="InterPro"/>
</dbReference>
<keyword evidence="6" id="KW-0479">Metal-binding</keyword>
<keyword evidence="8" id="KW-1278">Translocase</keyword>
<evidence type="ECO:0000256" key="13">
    <source>
        <dbReference type="ARBA" id="ARBA00034078"/>
    </source>
</evidence>
<dbReference type="PROSITE" id="PS51085">
    <property type="entry name" value="2FE2S_FER_2"/>
    <property type="match status" value="1"/>
</dbReference>
<evidence type="ECO:0000259" key="16">
    <source>
        <dbReference type="PROSITE" id="PS51839"/>
    </source>
</evidence>
<keyword evidence="10" id="KW-0411">Iron-sulfur</keyword>
<dbReference type="GO" id="GO:0008901">
    <property type="term" value="F:ferredoxin hydrogenase activity"/>
    <property type="evidence" value="ECO:0007669"/>
    <property type="project" value="InterPro"/>
</dbReference>
<sequence>MADQLVSVTIDGQQTQVPTGLTIIKAAETLNISIPSLCYHKELSPTGGCGICLVEVQGQRGFTRACTTPVTQGMTVRTRSRELMNMRRGILELMLTNHPDDCFYCIRNGACELQTLAKQLGIERSGFGKIIDSLPEDTSSPSIVRDSDKCVLCGRCVAVCGEEIQTVFAIGKAHRGFDTVVGPPSGKFAESLCVNCGQCVAFCPTGALHEKEESEYVWAALEDPEKIVIVQEAPSVRVSLAEAFQLPVGTNMVGKMYRALKMMGFKYVFDTNFAADVTIMEEGSEFIERLQHGGVLPLITSCSPGWVKFVETFYHDMLPHVSSCKSPQQMFGVLAKTYFAQKHQLDPAKIVTVSIMPCTAKKFEARRPEMRASGYQDVDYVLTTRELIAMIREAGIDFASLDDSQPDDLMGQYSGAGTIFGATGGVMEAALRTVYEKVTGTPLPGVEVKDARGIQGVKEFSVDVAGTKLNFAVANGLGNARKVLDRVAEAKEKNEPIPYHFIEVMACPGGCVGGGGQPYGTTQRSILKRRAERALGLYAEDKEMKIRKSHENPEVTKLYDEFLEHPLSHKSHELLHTSYTEREQFLF</sequence>
<evidence type="ECO:0000256" key="8">
    <source>
        <dbReference type="ARBA" id="ARBA00022967"/>
    </source>
</evidence>
<dbReference type="NCBIfam" id="NF040763">
    <property type="entry name" value="FeFe_hydrog_A6"/>
    <property type="match status" value="1"/>
</dbReference>
<evidence type="ECO:0000256" key="2">
    <source>
        <dbReference type="ARBA" id="ARBA00004370"/>
    </source>
</evidence>
<organism evidence="17 18">
    <name type="scientific">Candidatus Moduliflexus flocculans</name>
    <dbReference type="NCBI Taxonomy" id="1499966"/>
    <lineage>
        <taxon>Bacteria</taxon>
        <taxon>Candidatus Moduliflexota</taxon>
        <taxon>Candidatus Moduliflexia</taxon>
        <taxon>Candidatus Moduliflexales</taxon>
        <taxon>Candidatus Moduliflexaceae</taxon>
    </lineage>
</organism>
<dbReference type="SMART" id="SM00902">
    <property type="entry name" value="Fe_hyd_SSU"/>
    <property type="match status" value="1"/>
</dbReference>
<evidence type="ECO:0000256" key="7">
    <source>
        <dbReference type="ARBA" id="ARBA00022737"/>
    </source>
</evidence>
<dbReference type="InterPro" id="IPR017900">
    <property type="entry name" value="4Fe4S_Fe_S_CS"/>
</dbReference>
<feature type="domain" description="4Fe-4S ferredoxin-type" evidence="15">
    <location>
        <begin position="141"/>
        <end position="170"/>
    </location>
</feature>
<evidence type="ECO:0000259" key="14">
    <source>
        <dbReference type="PROSITE" id="PS51085"/>
    </source>
</evidence>
<dbReference type="NCBIfam" id="TIGR02512">
    <property type="entry name" value="FeFe_hydrog_A"/>
    <property type="match status" value="1"/>
</dbReference>
<name>A0A0S6VW20_9BACT</name>
<evidence type="ECO:0000256" key="6">
    <source>
        <dbReference type="ARBA" id="ARBA00022723"/>
    </source>
</evidence>
<dbReference type="EMBL" id="DF820455">
    <property type="protein sequence ID" value="GAK49996.1"/>
    <property type="molecule type" value="Genomic_DNA"/>
</dbReference>
<proteinExistence type="inferred from homology"/>
<evidence type="ECO:0000256" key="1">
    <source>
        <dbReference type="ARBA" id="ARBA00001966"/>
    </source>
</evidence>
<dbReference type="FunFam" id="3.30.70.20:FF:000035">
    <property type="entry name" value="Iron hydrogenase 1"/>
    <property type="match status" value="1"/>
</dbReference>
<keyword evidence="5" id="KW-0001">2Fe-2S</keyword>
<dbReference type="InterPro" id="IPR001041">
    <property type="entry name" value="2Fe-2S_ferredoxin-type"/>
</dbReference>
<evidence type="ECO:0000259" key="15">
    <source>
        <dbReference type="PROSITE" id="PS51379"/>
    </source>
</evidence>
<evidence type="ECO:0000256" key="11">
    <source>
        <dbReference type="ARBA" id="ARBA00023027"/>
    </source>
</evidence>
<comment type="subcellular location">
    <subcellularLocation>
        <location evidence="2">Membrane</location>
    </subcellularLocation>
</comment>
<dbReference type="InterPro" id="IPR049830">
    <property type="entry name" value="HndD"/>
</dbReference>
<dbReference type="SUPFAM" id="SSF53920">
    <property type="entry name" value="Fe-only hydrogenase"/>
    <property type="match status" value="1"/>
</dbReference>
<evidence type="ECO:0000313" key="18">
    <source>
        <dbReference type="Proteomes" id="UP000030700"/>
    </source>
</evidence>
<feature type="domain" description="4Fe-4S His(Cys)3-ligated-type" evidence="16">
    <location>
        <begin position="82"/>
        <end position="121"/>
    </location>
</feature>
<dbReference type="PANTHER" id="PTHR11615">
    <property type="entry name" value="NITRATE, FORMATE, IRON DEHYDROGENASE"/>
    <property type="match status" value="1"/>
</dbReference>
<dbReference type="Pfam" id="PF12838">
    <property type="entry name" value="Fer4_7"/>
    <property type="match status" value="1"/>
</dbReference>
<dbReference type="Gene3D" id="4.10.260.20">
    <property type="entry name" value="Iron hydrogenase, small subunit"/>
    <property type="match status" value="1"/>
</dbReference>
<comment type="cofactor">
    <cofactor evidence="13">
        <name>[2Fe-2S] cluster</name>
        <dbReference type="ChEBI" id="CHEBI:190135"/>
    </cofactor>
</comment>
<dbReference type="InterPro" id="IPR036991">
    <property type="entry name" value="Fe_hydrogenase_ssu_sf"/>
</dbReference>
<dbReference type="SMART" id="SM00929">
    <property type="entry name" value="NADH-G_4Fe-4S_3"/>
    <property type="match status" value="1"/>
</dbReference>
<dbReference type="SUPFAM" id="SSF54862">
    <property type="entry name" value="4Fe-4S ferredoxins"/>
    <property type="match status" value="1"/>
</dbReference>
<dbReference type="InterPro" id="IPR004108">
    <property type="entry name" value="Fe_hydrogenase_lsu_C"/>
</dbReference>